<feature type="region of interest" description="Disordered" evidence="1">
    <location>
        <begin position="1"/>
        <end position="36"/>
    </location>
</feature>
<reference evidence="2" key="1">
    <citation type="submission" date="2023-10" db="EMBL/GenBank/DDBJ databases">
        <authorList>
            <person name="Chen Y."/>
            <person name="Shah S."/>
            <person name="Dougan E. K."/>
            <person name="Thang M."/>
            <person name="Chan C."/>
        </authorList>
    </citation>
    <scope>NUCLEOTIDE SEQUENCE [LARGE SCALE GENOMIC DNA]</scope>
</reference>
<name>A0ABN9WC68_9DINO</name>
<sequence>VNSVNGPRGFSTSKGKKKERTEAQRRASRPTTMGEQLGDHQQWAYAATGAPVPQSMARGQRSWAALVGAAVFWLSKLADEFGRMMINRRFWPTNFVKRMRVIPQQFYACRRVPIHVDFGSNGHGRWRVCGPCAMRVACQDIEPDKSTRAPAARASAGAAPPWPASADAQAAGTPYQQVESEQPDVIMHDVEEQAKKQRAQRRRQAAPSPAKRAAMEPSASSGDGNDETMRLLQQIANKQHQQEASIDQLCATVSGQMESAATLQSKAQQLSAHSSTAQVLTGCGTPSAAAAATQEGGWGFVGAAPVVSAYPSYGAGPATHRTSNAAWPPPFGCAKTRVGSPRGLRDQQGALISCSTISSFAMLQAPGGTQQQPPATAPVVSAQQLTWVQSGPMQAFSGATFASQGRPVDADGEPGGAAWRQQQQMRDAEKKRLAKEGWEQTGWKTWGREGGG</sequence>
<dbReference type="Proteomes" id="UP001189429">
    <property type="component" value="Unassembled WGS sequence"/>
</dbReference>
<dbReference type="EMBL" id="CAUYUJ010018480">
    <property type="protein sequence ID" value="CAK0883896.1"/>
    <property type="molecule type" value="Genomic_DNA"/>
</dbReference>
<feature type="non-terminal residue" evidence="2">
    <location>
        <position position="1"/>
    </location>
</feature>
<feature type="region of interest" description="Disordered" evidence="1">
    <location>
        <begin position="433"/>
        <end position="452"/>
    </location>
</feature>
<keyword evidence="3" id="KW-1185">Reference proteome</keyword>
<feature type="region of interest" description="Disordered" evidence="1">
    <location>
        <begin position="193"/>
        <end position="226"/>
    </location>
</feature>
<evidence type="ECO:0000313" key="3">
    <source>
        <dbReference type="Proteomes" id="UP001189429"/>
    </source>
</evidence>
<gene>
    <name evidence="2" type="ORF">PCOR1329_LOCUS65982</name>
</gene>
<feature type="non-terminal residue" evidence="2">
    <location>
        <position position="452"/>
    </location>
</feature>
<comment type="caution">
    <text evidence="2">The sequence shown here is derived from an EMBL/GenBank/DDBJ whole genome shotgun (WGS) entry which is preliminary data.</text>
</comment>
<evidence type="ECO:0000313" key="2">
    <source>
        <dbReference type="EMBL" id="CAK0883896.1"/>
    </source>
</evidence>
<protein>
    <submittedName>
        <fullName evidence="2">Uncharacterized protein</fullName>
    </submittedName>
</protein>
<proteinExistence type="predicted"/>
<feature type="compositionally biased region" description="Polar residues" evidence="1">
    <location>
        <begin position="1"/>
        <end position="13"/>
    </location>
</feature>
<accession>A0ABN9WC68</accession>
<evidence type="ECO:0000256" key="1">
    <source>
        <dbReference type="SAM" id="MobiDB-lite"/>
    </source>
</evidence>
<organism evidence="2 3">
    <name type="scientific">Prorocentrum cordatum</name>
    <dbReference type="NCBI Taxonomy" id="2364126"/>
    <lineage>
        <taxon>Eukaryota</taxon>
        <taxon>Sar</taxon>
        <taxon>Alveolata</taxon>
        <taxon>Dinophyceae</taxon>
        <taxon>Prorocentrales</taxon>
        <taxon>Prorocentraceae</taxon>
        <taxon>Prorocentrum</taxon>
    </lineage>
</organism>
<feature type="compositionally biased region" description="Low complexity" evidence="1">
    <location>
        <begin position="149"/>
        <end position="171"/>
    </location>
</feature>
<feature type="region of interest" description="Disordered" evidence="1">
    <location>
        <begin position="148"/>
        <end position="180"/>
    </location>
</feature>